<dbReference type="Gene3D" id="1.10.10.10">
    <property type="entry name" value="Winged helix-like DNA-binding domain superfamily/Winged helix DNA-binding domain"/>
    <property type="match status" value="1"/>
</dbReference>
<evidence type="ECO:0000313" key="5">
    <source>
        <dbReference type="EMBL" id="MFI9099273.1"/>
    </source>
</evidence>
<comment type="caution">
    <text evidence="5">The sequence shown here is derived from an EMBL/GenBank/DDBJ whole genome shotgun (WGS) entry which is preliminary data.</text>
</comment>
<keyword evidence="1" id="KW-0805">Transcription regulation</keyword>
<dbReference type="SMART" id="SM00421">
    <property type="entry name" value="HTH_LUXR"/>
    <property type="match status" value="1"/>
</dbReference>
<evidence type="ECO:0000259" key="4">
    <source>
        <dbReference type="PROSITE" id="PS50043"/>
    </source>
</evidence>
<dbReference type="PROSITE" id="PS00622">
    <property type="entry name" value="HTH_LUXR_1"/>
    <property type="match status" value="1"/>
</dbReference>
<reference evidence="5 6" key="1">
    <citation type="submission" date="2024-10" db="EMBL/GenBank/DDBJ databases">
        <title>The Natural Products Discovery Center: Release of the First 8490 Sequenced Strains for Exploring Actinobacteria Biosynthetic Diversity.</title>
        <authorList>
            <person name="Kalkreuter E."/>
            <person name="Kautsar S.A."/>
            <person name="Yang D."/>
            <person name="Bader C.D."/>
            <person name="Teijaro C.N."/>
            <person name="Fluegel L."/>
            <person name="Davis C.M."/>
            <person name="Simpson J.R."/>
            <person name="Lauterbach L."/>
            <person name="Steele A.D."/>
            <person name="Gui C."/>
            <person name="Meng S."/>
            <person name="Li G."/>
            <person name="Viehrig K."/>
            <person name="Ye F."/>
            <person name="Su P."/>
            <person name="Kiefer A.F."/>
            <person name="Nichols A."/>
            <person name="Cepeda A.J."/>
            <person name="Yan W."/>
            <person name="Fan B."/>
            <person name="Jiang Y."/>
            <person name="Adhikari A."/>
            <person name="Zheng C.-J."/>
            <person name="Schuster L."/>
            <person name="Cowan T.M."/>
            <person name="Smanski M.J."/>
            <person name="Chevrette M.G."/>
            <person name="De Carvalho L.P.S."/>
            <person name="Shen B."/>
        </authorList>
    </citation>
    <scope>NUCLEOTIDE SEQUENCE [LARGE SCALE GENOMIC DNA]</scope>
    <source>
        <strain evidence="5 6">NPDC053399</strain>
    </source>
</reference>
<dbReference type="SUPFAM" id="SSF46894">
    <property type="entry name" value="C-terminal effector domain of the bipartite response regulators"/>
    <property type="match status" value="1"/>
</dbReference>
<organism evidence="5 6">
    <name type="scientific">Streptomyces fildesensis</name>
    <dbReference type="NCBI Taxonomy" id="375757"/>
    <lineage>
        <taxon>Bacteria</taxon>
        <taxon>Bacillati</taxon>
        <taxon>Actinomycetota</taxon>
        <taxon>Actinomycetes</taxon>
        <taxon>Kitasatosporales</taxon>
        <taxon>Streptomycetaceae</taxon>
        <taxon>Streptomyces</taxon>
    </lineage>
</organism>
<dbReference type="EMBL" id="JBITYG010000001">
    <property type="protein sequence ID" value="MFI9099273.1"/>
    <property type="molecule type" value="Genomic_DNA"/>
</dbReference>
<evidence type="ECO:0000256" key="3">
    <source>
        <dbReference type="ARBA" id="ARBA00023163"/>
    </source>
</evidence>
<proteinExistence type="predicted"/>
<evidence type="ECO:0000256" key="1">
    <source>
        <dbReference type="ARBA" id="ARBA00023015"/>
    </source>
</evidence>
<evidence type="ECO:0000256" key="2">
    <source>
        <dbReference type="ARBA" id="ARBA00023125"/>
    </source>
</evidence>
<keyword evidence="2" id="KW-0238">DNA-binding</keyword>
<dbReference type="PRINTS" id="PR00038">
    <property type="entry name" value="HTHLUXR"/>
</dbReference>
<dbReference type="Proteomes" id="UP001614394">
    <property type="component" value="Unassembled WGS sequence"/>
</dbReference>
<dbReference type="Pfam" id="PF00196">
    <property type="entry name" value="GerE"/>
    <property type="match status" value="1"/>
</dbReference>
<dbReference type="InterPro" id="IPR027417">
    <property type="entry name" value="P-loop_NTPase"/>
</dbReference>
<dbReference type="InterPro" id="IPR000792">
    <property type="entry name" value="Tscrpt_reg_LuxR_C"/>
</dbReference>
<dbReference type="PANTHER" id="PTHR44688">
    <property type="entry name" value="DNA-BINDING TRANSCRIPTIONAL ACTIVATOR DEVR_DOSR"/>
    <property type="match status" value="1"/>
</dbReference>
<name>A0ABW8BZJ7_9ACTN</name>
<sequence length="461" mass="48854">METALSQATGSAPVGRHQELLVLEESLRLARTSARIVSLAGEPWVGKSRLLAELIAAAHDDGWTVAAGRAGRLGGPVPFEVFVDALDDQLARIGPDLAGRLGPRETDRLAGVFPALAAGRPEPSGPAPADPDAYWLIRAMRTLIGQAAEANGLLLVLDDVHRADPLSLQLLDHLVRHPPQAPVLIALAYRDSPTARHLSSLRTLRAHGAMPSWRHLDVAPLPERDAAALLPSGLDPIRRQLLLRDAAGVPGLLHALRDAGRLPVNPDAASVDFRALSPVAWRTACSAAVLGDPFTPGAVAEVAELPVERVLGGLDDLQSEGLIRPDGHLRRFRFRHPAVAGLVLRATDAGWRYGAQGRALRATQQGTAQGIAPGIAQDTGAEALTDGLPDGPGAVELASLSRREVQVAVLVSAGFTNQQIAGRMQLSPKTVETYLSRIFKKLGVVSRTQVAHLMGRGGRHL</sequence>
<dbReference type="InterPro" id="IPR016032">
    <property type="entry name" value="Sig_transdc_resp-reg_C-effctor"/>
</dbReference>
<dbReference type="RefSeq" id="WP_399643570.1">
    <property type="nucleotide sequence ID" value="NZ_JBITYG010000001.1"/>
</dbReference>
<dbReference type="PANTHER" id="PTHR44688:SF16">
    <property type="entry name" value="DNA-BINDING TRANSCRIPTIONAL ACTIVATOR DEVR_DOSR"/>
    <property type="match status" value="1"/>
</dbReference>
<dbReference type="InterPro" id="IPR041664">
    <property type="entry name" value="AAA_16"/>
</dbReference>
<feature type="domain" description="HTH luxR-type" evidence="4">
    <location>
        <begin position="393"/>
        <end position="458"/>
    </location>
</feature>
<dbReference type="SUPFAM" id="SSF52540">
    <property type="entry name" value="P-loop containing nucleoside triphosphate hydrolases"/>
    <property type="match status" value="1"/>
</dbReference>
<accession>A0ABW8BZJ7</accession>
<dbReference type="CDD" id="cd06170">
    <property type="entry name" value="LuxR_C_like"/>
    <property type="match status" value="1"/>
</dbReference>
<protein>
    <submittedName>
        <fullName evidence="5">AAA family ATPase</fullName>
    </submittedName>
</protein>
<gene>
    <name evidence="5" type="ORF">ACIGXA_02025</name>
</gene>
<dbReference type="Pfam" id="PF13191">
    <property type="entry name" value="AAA_16"/>
    <property type="match status" value="1"/>
</dbReference>
<dbReference type="PROSITE" id="PS50043">
    <property type="entry name" value="HTH_LUXR_2"/>
    <property type="match status" value="1"/>
</dbReference>
<dbReference type="InterPro" id="IPR036388">
    <property type="entry name" value="WH-like_DNA-bd_sf"/>
</dbReference>
<evidence type="ECO:0000313" key="6">
    <source>
        <dbReference type="Proteomes" id="UP001614394"/>
    </source>
</evidence>
<keyword evidence="6" id="KW-1185">Reference proteome</keyword>
<keyword evidence="3" id="KW-0804">Transcription</keyword>